<dbReference type="Pfam" id="PF07969">
    <property type="entry name" value="Amidohydro_3"/>
    <property type="match status" value="1"/>
</dbReference>
<proteinExistence type="predicted"/>
<dbReference type="Proteomes" id="UP001500909">
    <property type="component" value="Unassembled WGS sequence"/>
</dbReference>
<evidence type="ECO:0000259" key="5">
    <source>
        <dbReference type="Pfam" id="PF22039"/>
    </source>
</evidence>
<dbReference type="SUPFAM" id="SSF51338">
    <property type="entry name" value="Composite domain of metallo-dependent hydrolases"/>
    <property type="match status" value="2"/>
</dbReference>
<dbReference type="PANTHER" id="PTHR22642">
    <property type="entry name" value="IMIDAZOLONEPROPIONASE"/>
    <property type="match status" value="1"/>
</dbReference>
<evidence type="ECO:0000256" key="3">
    <source>
        <dbReference type="ARBA" id="ARBA00022833"/>
    </source>
</evidence>
<reference evidence="6 7" key="1">
    <citation type="journal article" date="2019" name="Int. J. Syst. Evol. Microbiol.">
        <title>The Global Catalogue of Microorganisms (GCM) 10K type strain sequencing project: providing services to taxonomists for standard genome sequencing and annotation.</title>
        <authorList>
            <consortium name="The Broad Institute Genomics Platform"/>
            <consortium name="The Broad Institute Genome Sequencing Center for Infectious Disease"/>
            <person name="Wu L."/>
            <person name="Ma J."/>
        </authorList>
    </citation>
    <scope>NUCLEOTIDE SEQUENCE [LARGE SCALE GENOMIC DNA]</scope>
    <source>
        <strain evidence="6 7">JCM 4805</strain>
    </source>
</reference>
<dbReference type="EMBL" id="BAAABY010000029">
    <property type="protein sequence ID" value="GAA0471706.1"/>
    <property type="molecule type" value="Genomic_DNA"/>
</dbReference>
<keyword evidence="1" id="KW-0479">Metal-binding</keyword>
<evidence type="ECO:0000256" key="1">
    <source>
        <dbReference type="ARBA" id="ARBA00022723"/>
    </source>
</evidence>
<organism evidence="6 7">
    <name type="scientific">Streptomyces olivaceiscleroticus</name>
    <dbReference type="NCBI Taxonomy" id="68245"/>
    <lineage>
        <taxon>Bacteria</taxon>
        <taxon>Bacillati</taxon>
        <taxon>Actinomycetota</taxon>
        <taxon>Actinomycetes</taxon>
        <taxon>Kitasatosporales</taxon>
        <taxon>Streptomycetaceae</taxon>
        <taxon>Streptomyces</taxon>
    </lineage>
</organism>
<keyword evidence="3" id="KW-0862">Zinc</keyword>
<evidence type="ECO:0000259" key="4">
    <source>
        <dbReference type="Pfam" id="PF07969"/>
    </source>
</evidence>
<name>A0ABN1AAK4_9ACTN</name>
<keyword evidence="7" id="KW-1185">Reference proteome</keyword>
<feature type="domain" description="Aminodeoxyfutalosine deaminase/Imidazolonepropionase-like composite" evidence="5">
    <location>
        <begin position="42"/>
        <end position="65"/>
    </location>
</feature>
<dbReference type="Gene3D" id="2.30.40.10">
    <property type="entry name" value="Urease, subunit C, domain 1"/>
    <property type="match status" value="1"/>
</dbReference>
<evidence type="ECO:0000313" key="7">
    <source>
        <dbReference type="Proteomes" id="UP001500909"/>
    </source>
</evidence>
<dbReference type="RefSeq" id="WP_346096362.1">
    <property type="nucleotide sequence ID" value="NZ_BAAABY010000029.1"/>
</dbReference>
<dbReference type="CDD" id="cd01300">
    <property type="entry name" value="YtcJ_like"/>
    <property type="match status" value="1"/>
</dbReference>
<feature type="domain" description="Amidohydrolase 3" evidence="4">
    <location>
        <begin position="68"/>
        <end position="553"/>
    </location>
</feature>
<evidence type="ECO:0000313" key="6">
    <source>
        <dbReference type="EMBL" id="GAA0471706.1"/>
    </source>
</evidence>
<protein>
    <submittedName>
        <fullName evidence="6">Amidohydrolase</fullName>
    </submittedName>
</protein>
<sequence>MTDANAAPDTTTTDESTPVLYRADRIISQRTDDTGAPEPEGFAVAAGRIRATGSFAALRDRFPGAPEVDFGHATVVPGLNDAHIHLAMAATDLLHLDLSAAAVDTVDALLATVTAEAARTAPGEWVRGSRYDDVKTGRLTRRELDRAAPGHPVLVVHVAGHWGVANSAALRALGIDEDTPAPDGGDFGREADGRLDGRLIERALMNVVYPATARGDSPLTPNSPQDRLRGLLRAQELWHAAGLTSICDALIAPDDVALLRTARDQDRLTLRTGMLLSIDHYTKARALGIGSGFGDDLLQFVGVKAFLDGAIGGRTCLLAEPYADPSCGGPDGHGLQTTSTEELCAQVREVHAAGDRIGVHANGDAAIRIVLDAFEAAQRELPRPGLRHRIEHCTLIDDAILARMKALDAIAVPFAGYAGYHGGALNTWYGSERTERMFAHRSFLDAGVTVAGSSDYPCGPYEPLLGLQSMVTREGIEDGAKVGPSQRVTAAEALRIFTLGSAEAEGTAHHKGRLAPGHLADFTVLGENPLTIDPHGISAIPVRATYVGGRCVHEEATR</sequence>
<dbReference type="Gene3D" id="3.20.20.140">
    <property type="entry name" value="Metal-dependent hydrolases"/>
    <property type="match status" value="1"/>
</dbReference>
<comment type="caution">
    <text evidence="6">The sequence shown here is derived from an EMBL/GenBank/DDBJ whole genome shotgun (WGS) entry which is preliminary data.</text>
</comment>
<dbReference type="PANTHER" id="PTHR22642:SF2">
    <property type="entry name" value="PROTEIN LONG AFTER FAR-RED 3"/>
    <property type="match status" value="1"/>
</dbReference>
<dbReference type="InterPro" id="IPR032466">
    <property type="entry name" value="Metal_Hydrolase"/>
</dbReference>
<evidence type="ECO:0000256" key="2">
    <source>
        <dbReference type="ARBA" id="ARBA00022801"/>
    </source>
</evidence>
<dbReference type="InterPro" id="IPR013108">
    <property type="entry name" value="Amidohydro_3"/>
</dbReference>
<accession>A0ABN1AAK4</accession>
<dbReference type="Pfam" id="PF22039">
    <property type="entry name" value="HUTI_composite_bact"/>
    <property type="match status" value="1"/>
</dbReference>
<dbReference type="InterPro" id="IPR033932">
    <property type="entry name" value="YtcJ-like"/>
</dbReference>
<gene>
    <name evidence="6" type="ORF">GCM10010361_39820</name>
</gene>
<dbReference type="Gene3D" id="3.10.310.70">
    <property type="match status" value="1"/>
</dbReference>
<keyword evidence="2" id="KW-0378">Hydrolase</keyword>
<dbReference type="InterPro" id="IPR011059">
    <property type="entry name" value="Metal-dep_hydrolase_composite"/>
</dbReference>
<dbReference type="InterPro" id="IPR054418">
    <property type="entry name" value="MQNX/HUTI_composite_N"/>
</dbReference>
<dbReference type="SUPFAM" id="SSF51556">
    <property type="entry name" value="Metallo-dependent hydrolases"/>
    <property type="match status" value="1"/>
</dbReference>